<name>A0ABV2SXD8_9FLAO</name>
<reference evidence="2 3" key="1">
    <citation type="submission" date="2024-07" db="EMBL/GenBank/DDBJ databases">
        <title>The genome sequence of type strain Sediminicola arcticus GDMCC 1.2805.</title>
        <authorList>
            <person name="Liu Y."/>
        </authorList>
    </citation>
    <scope>NUCLEOTIDE SEQUENCE [LARGE SCALE GENOMIC DNA]</scope>
    <source>
        <strain evidence="2 3">GDMCC 1.2805</strain>
    </source>
</reference>
<dbReference type="RefSeq" id="WP_354616376.1">
    <property type="nucleotide sequence ID" value="NZ_JBEXAE010000008.1"/>
</dbReference>
<evidence type="ECO:0000313" key="3">
    <source>
        <dbReference type="Proteomes" id="UP001549799"/>
    </source>
</evidence>
<proteinExistence type="predicted"/>
<protein>
    <recommendedName>
        <fullName evidence="4">Secretion system C-terminal sorting domain-containing protein</fullName>
    </recommendedName>
</protein>
<keyword evidence="3" id="KW-1185">Reference proteome</keyword>
<feature type="signal peptide" evidence="1">
    <location>
        <begin position="1"/>
        <end position="22"/>
    </location>
</feature>
<evidence type="ECO:0008006" key="4">
    <source>
        <dbReference type="Google" id="ProtNLM"/>
    </source>
</evidence>
<accession>A0ABV2SXD8</accession>
<sequence length="126" mass="14347">MKKALKITAVLTLMITSVVVSAKEVKFDSTQVNEVKPLVLNLTSNEIIKPTFRTKGKMVYMNHLNLDGKKVEVMVQDASGNVIYETTFNQTIIVEKAFNFEKADEGRYRVILKEGNKTYFENILIK</sequence>
<comment type="caution">
    <text evidence="2">The sequence shown here is derived from an EMBL/GenBank/DDBJ whole genome shotgun (WGS) entry which is preliminary data.</text>
</comment>
<gene>
    <name evidence="2" type="ORF">ABXZ36_14375</name>
</gene>
<organism evidence="2 3">
    <name type="scientific">Sediminicola arcticus</name>
    <dbReference type="NCBI Taxonomy" id="1574308"/>
    <lineage>
        <taxon>Bacteria</taxon>
        <taxon>Pseudomonadati</taxon>
        <taxon>Bacteroidota</taxon>
        <taxon>Flavobacteriia</taxon>
        <taxon>Flavobacteriales</taxon>
        <taxon>Flavobacteriaceae</taxon>
        <taxon>Sediminicola</taxon>
    </lineage>
</organism>
<evidence type="ECO:0000256" key="1">
    <source>
        <dbReference type="SAM" id="SignalP"/>
    </source>
</evidence>
<dbReference type="EMBL" id="JBEXAE010000008">
    <property type="protein sequence ID" value="MET6991833.1"/>
    <property type="molecule type" value="Genomic_DNA"/>
</dbReference>
<dbReference type="Proteomes" id="UP001549799">
    <property type="component" value="Unassembled WGS sequence"/>
</dbReference>
<evidence type="ECO:0000313" key="2">
    <source>
        <dbReference type="EMBL" id="MET6991833.1"/>
    </source>
</evidence>
<keyword evidence="1" id="KW-0732">Signal</keyword>
<feature type="chain" id="PRO_5045335545" description="Secretion system C-terminal sorting domain-containing protein" evidence="1">
    <location>
        <begin position="23"/>
        <end position="126"/>
    </location>
</feature>